<dbReference type="InterPro" id="IPR027417">
    <property type="entry name" value="P-loop_NTPase"/>
</dbReference>
<dbReference type="InterPro" id="IPR017871">
    <property type="entry name" value="ABC_transporter-like_CS"/>
</dbReference>
<evidence type="ECO:0000313" key="7">
    <source>
        <dbReference type="Proteomes" id="UP000306912"/>
    </source>
</evidence>
<accession>A0A5R8QC72</accession>
<name>A0A5R8QC72_9FIRM</name>
<dbReference type="AlphaFoldDB" id="A0A5R8QC72"/>
<proteinExistence type="inferred from homology"/>
<dbReference type="InterPro" id="IPR050763">
    <property type="entry name" value="ABC_transporter_ATP-binding"/>
</dbReference>
<dbReference type="SMART" id="SM00382">
    <property type="entry name" value="AAA"/>
    <property type="match status" value="1"/>
</dbReference>
<evidence type="ECO:0000259" key="5">
    <source>
        <dbReference type="PROSITE" id="PS50893"/>
    </source>
</evidence>
<evidence type="ECO:0000256" key="3">
    <source>
        <dbReference type="ARBA" id="ARBA00022741"/>
    </source>
</evidence>
<dbReference type="PROSITE" id="PS00211">
    <property type="entry name" value="ABC_TRANSPORTER_1"/>
    <property type="match status" value="1"/>
</dbReference>
<protein>
    <submittedName>
        <fullName evidence="6">ABC transporter ATP-binding protein</fullName>
    </submittedName>
</protein>
<dbReference type="SUPFAM" id="SSF52540">
    <property type="entry name" value="P-loop containing nucleoside triphosphate hydrolases"/>
    <property type="match status" value="1"/>
</dbReference>
<reference evidence="6 7" key="1">
    <citation type="submission" date="2019-05" db="EMBL/GenBank/DDBJ databases">
        <title>Culicoidintestinum kansasii gen. nov., sp. nov. from the gastrointestinal tract of the biting midge, Culicoides sonorensis.</title>
        <authorList>
            <person name="Neupane S."/>
            <person name="Ghosh A."/>
            <person name="Gunther S."/>
            <person name="Martin K."/>
            <person name="Zurek L."/>
        </authorList>
    </citation>
    <scope>NUCLEOTIDE SEQUENCE [LARGE SCALE GENOMIC DNA]</scope>
    <source>
        <strain evidence="6 7">CS-1</strain>
    </source>
</reference>
<keyword evidence="4 6" id="KW-0067">ATP-binding</keyword>
<dbReference type="PANTHER" id="PTHR42711:SF5">
    <property type="entry name" value="ABC TRANSPORTER ATP-BINDING PROTEIN NATA"/>
    <property type="match status" value="1"/>
</dbReference>
<keyword evidence="2" id="KW-0813">Transport</keyword>
<dbReference type="Pfam" id="PF00005">
    <property type="entry name" value="ABC_tran"/>
    <property type="match status" value="1"/>
</dbReference>
<keyword evidence="7" id="KW-1185">Reference proteome</keyword>
<dbReference type="OrthoDB" id="9776369at2"/>
<dbReference type="Proteomes" id="UP000306912">
    <property type="component" value="Unassembled WGS sequence"/>
</dbReference>
<dbReference type="PROSITE" id="PS50893">
    <property type="entry name" value="ABC_TRANSPORTER_2"/>
    <property type="match status" value="1"/>
</dbReference>
<organism evidence="6 7">
    <name type="scientific">Culicoidibacter larvae</name>
    <dbReference type="NCBI Taxonomy" id="2579976"/>
    <lineage>
        <taxon>Bacteria</taxon>
        <taxon>Bacillati</taxon>
        <taxon>Bacillota</taxon>
        <taxon>Culicoidibacteria</taxon>
        <taxon>Culicoidibacterales</taxon>
        <taxon>Culicoidibacteraceae</taxon>
        <taxon>Culicoidibacter</taxon>
    </lineage>
</organism>
<sequence length="292" mass="33208">MITIQNLTVTFKDQKALDIQRPITFNSGDRIGIIGANGAGKSTMINACLGLVPYSGSIDSSVRPEQMAVHLQANTYSELMPISKVIETILNTKIKNNEKLQELIAFFDFEASLKKKYKNLSGGQKQRLTLILVLMQDAPITFFDEVTSGLDFETRQQLMQKVRAWYQGKNATICLVSHYYDELEQLVNKILILDKGKVVDFDYTTELFAKYCGYSVIVLDRTPKHEAEINKRDEIYGPDHLIVLGCQDKDHEQEIAKHLIDKNINFKRSNSDIEIMSYNAILNNNGGKRYEN</sequence>
<dbReference type="GO" id="GO:0005524">
    <property type="term" value="F:ATP binding"/>
    <property type="evidence" value="ECO:0007669"/>
    <property type="project" value="UniProtKB-KW"/>
</dbReference>
<evidence type="ECO:0000256" key="1">
    <source>
        <dbReference type="ARBA" id="ARBA00005417"/>
    </source>
</evidence>
<dbReference type="EMBL" id="VBWP01000007">
    <property type="protein sequence ID" value="TLG72712.1"/>
    <property type="molecule type" value="Genomic_DNA"/>
</dbReference>
<comment type="similarity">
    <text evidence="1">Belongs to the ABC transporter superfamily.</text>
</comment>
<dbReference type="InterPro" id="IPR003439">
    <property type="entry name" value="ABC_transporter-like_ATP-bd"/>
</dbReference>
<evidence type="ECO:0000313" key="6">
    <source>
        <dbReference type="EMBL" id="TLG72712.1"/>
    </source>
</evidence>
<evidence type="ECO:0000256" key="2">
    <source>
        <dbReference type="ARBA" id="ARBA00022448"/>
    </source>
</evidence>
<dbReference type="RefSeq" id="WP_138191318.1">
    <property type="nucleotide sequence ID" value="NZ_VBWP01000007.1"/>
</dbReference>
<keyword evidence="3" id="KW-0547">Nucleotide-binding</keyword>
<dbReference type="InterPro" id="IPR003593">
    <property type="entry name" value="AAA+_ATPase"/>
</dbReference>
<dbReference type="PANTHER" id="PTHR42711">
    <property type="entry name" value="ABC TRANSPORTER ATP-BINDING PROTEIN"/>
    <property type="match status" value="1"/>
</dbReference>
<dbReference type="InParanoid" id="A0A5R8QC72"/>
<evidence type="ECO:0000256" key="4">
    <source>
        <dbReference type="ARBA" id="ARBA00022840"/>
    </source>
</evidence>
<dbReference type="Gene3D" id="3.40.50.300">
    <property type="entry name" value="P-loop containing nucleotide triphosphate hydrolases"/>
    <property type="match status" value="1"/>
</dbReference>
<gene>
    <name evidence="6" type="ORF">FEZ08_08390</name>
</gene>
<comment type="caution">
    <text evidence="6">The sequence shown here is derived from an EMBL/GenBank/DDBJ whole genome shotgun (WGS) entry which is preliminary data.</text>
</comment>
<feature type="domain" description="ABC transporter" evidence="5">
    <location>
        <begin position="2"/>
        <end position="220"/>
    </location>
</feature>
<dbReference type="GO" id="GO:0016887">
    <property type="term" value="F:ATP hydrolysis activity"/>
    <property type="evidence" value="ECO:0007669"/>
    <property type="project" value="InterPro"/>
</dbReference>